<evidence type="ECO:0000313" key="7">
    <source>
        <dbReference type="Proteomes" id="UP001596169"/>
    </source>
</evidence>
<keyword evidence="3" id="KW-0862">Zinc</keyword>
<dbReference type="Gene3D" id="1.20.120.910">
    <property type="entry name" value="DksA, coiled-coil domain"/>
    <property type="match status" value="1"/>
</dbReference>
<dbReference type="PANTHER" id="PTHR38777:SF1">
    <property type="entry name" value="DNAK SUPPRESSOR PROTEIN"/>
    <property type="match status" value="1"/>
</dbReference>
<accession>A0ABW1PYT6</accession>
<dbReference type="NCBIfam" id="TIGR02419">
    <property type="entry name" value="C4_traR_proteo"/>
    <property type="match status" value="1"/>
</dbReference>
<dbReference type="RefSeq" id="WP_378108987.1">
    <property type="nucleotide sequence ID" value="NZ_JBHSRG010000005.1"/>
</dbReference>
<feature type="zinc finger region" description="dksA C4-type" evidence="4">
    <location>
        <begin position="36"/>
        <end position="60"/>
    </location>
</feature>
<dbReference type="PANTHER" id="PTHR38777">
    <property type="entry name" value="FELS-2 PROPHAGE PROTEIN"/>
    <property type="match status" value="1"/>
</dbReference>
<gene>
    <name evidence="6" type="ORF">ACFPZP_12055</name>
</gene>
<proteinExistence type="predicted"/>
<keyword evidence="7" id="KW-1185">Reference proteome</keyword>
<evidence type="ECO:0000256" key="2">
    <source>
        <dbReference type="ARBA" id="ARBA00022771"/>
    </source>
</evidence>
<dbReference type="Proteomes" id="UP001596169">
    <property type="component" value="Unassembled WGS sequence"/>
</dbReference>
<feature type="domain" description="Zinc finger DksA/TraR C4-type" evidence="5">
    <location>
        <begin position="35"/>
        <end position="65"/>
    </location>
</feature>
<dbReference type="InterPro" id="IPR000962">
    <property type="entry name" value="Znf_DskA_TraR"/>
</dbReference>
<dbReference type="PROSITE" id="PS51128">
    <property type="entry name" value="ZF_DKSA_2"/>
    <property type="match status" value="1"/>
</dbReference>
<comment type="caution">
    <text evidence="6">The sequence shown here is derived from an EMBL/GenBank/DDBJ whole genome shotgun (WGS) entry which is preliminary data.</text>
</comment>
<dbReference type="EMBL" id="JBHSRG010000005">
    <property type="protein sequence ID" value="MFC6121781.1"/>
    <property type="molecule type" value="Genomic_DNA"/>
</dbReference>
<evidence type="ECO:0000256" key="1">
    <source>
        <dbReference type="ARBA" id="ARBA00022723"/>
    </source>
</evidence>
<name>A0ABW1PYT6_9ENTR</name>
<evidence type="ECO:0000256" key="3">
    <source>
        <dbReference type="ARBA" id="ARBA00022833"/>
    </source>
</evidence>
<evidence type="ECO:0000256" key="4">
    <source>
        <dbReference type="PROSITE-ProRule" id="PRU00510"/>
    </source>
</evidence>
<protein>
    <submittedName>
        <fullName evidence="6">TraR/DksA family transcriptional regulator</fullName>
    </submittedName>
</protein>
<dbReference type="Pfam" id="PF01258">
    <property type="entry name" value="zf-dskA_traR"/>
    <property type="match status" value="1"/>
</dbReference>
<keyword evidence="2" id="KW-0863">Zinc-finger</keyword>
<dbReference type="InterPro" id="IPR020458">
    <property type="entry name" value="Znf_DskA_TraR_CS"/>
</dbReference>
<dbReference type="InterPro" id="IPR012783">
    <property type="entry name" value="Znf_C4_TraR"/>
</dbReference>
<dbReference type="PROSITE" id="PS01102">
    <property type="entry name" value="ZF_DKSA_1"/>
    <property type="match status" value="1"/>
</dbReference>
<keyword evidence="1" id="KW-0479">Metal-binding</keyword>
<reference evidence="7" key="1">
    <citation type="journal article" date="2019" name="Int. J. Syst. Evol. Microbiol.">
        <title>The Global Catalogue of Microorganisms (GCM) 10K type strain sequencing project: providing services to taxonomists for standard genome sequencing and annotation.</title>
        <authorList>
            <consortium name="The Broad Institute Genomics Platform"/>
            <consortium name="The Broad Institute Genome Sequencing Center for Infectious Disease"/>
            <person name="Wu L."/>
            <person name="Ma J."/>
        </authorList>
    </citation>
    <scope>NUCLEOTIDE SEQUENCE [LARGE SCALE GENOMIC DNA]</scope>
    <source>
        <strain evidence="7">JCM30009</strain>
    </source>
</reference>
<evidence type="ECO:0000313" key="6">
    <source>
        <dbReference type="EMBL" id="MFC6121781.1"/>
    </source>
</evidence>
<organism evidence="6 7">
    <name type="scientific">Citrobacter bitternis</name>
    <dbReference type="NCBI Taxonomy" id="1585982"/>
    <lineage>
        <taxon>Bacteria</taxon>
        <taxon>Pseudomonadati</taxon>
        <taxon>Pseudomonadota</taxon>
        <taxon>Gammaproteobacteria</taxon>
        <taxon>Enterobacterales</taxon>
        <taxon>Enterobacteriaceae</taxon>
        <taxon>Citrobacter</taxon>
    </lineage>
</organism>
<evidence type="ECO:0000259" key="5">
    <source>
        <dbReference type="Pfam" id="PF01258"/>
    </source>
</evidence>
<sequence length="75" mass="8289">MRPDTIDAASELEELQRQAAIQAHRIDRNAVSATHCDECGDGIEEARRRAMPGCRMCASCQADAEIRGKLWGMKS</sequence>
<dbReference type="SUPFAM" id="SSF57716">
    <property type="entry name" value="Glucocorticoid receptor-like (DNA-binding domain)"/>
    <property type="match status" value="1"/>
</dbReference>